<accession>A0A9N8DXD6</accession>
<dbReference type="Proteomes" id="UP001153069">
    <property type="component" value="Unassembled WGS sequence"/>
</dbReference>
<feature type="compositionally biased region" description="Low complexity" evidence="1">
    <location>
        <begin position="216"/>
        <end position="231"/>
    </location>
</feature>
<feature type="compositionally biased region" description="Low complexity" evidence="1">
    <location>
        <begin position="8"/>
        <end position="22"/>
    </location>
</feature>
<organism evidence="2 3">
    <name type="scientific">Seminavis robusta</name>
    <dbReference type="NCBI Taxonomy" id="568900"/>
    <lineage>
        <taxon>Eukaryota</taxon>
        <taxon>Sar</taxon>
        <taxon>Stramenopiles</taxon>
        <taxon>Ochrophyta</taxon>
        <taxon>Bacillariophyta</taxon>
        <taxon>Bacillariophyceae</taxon>
        <taxon>Bacillariophycidae</taxon>
        <taxon>Naviculales</taxon>
        <taxon>Naviculaceae</taxon>
        <taxon>Seminavis</taxon>
    </lineage>
</organism>
<comment type="caution">
    <text evidence="2">The sequence shown here is derived from an EMBL/GenBank/DDBJ whole genome shotgun (WGS) entry which is preliminary data.</text>
</comment>
<dbReference type="AlphaFoldDB" id="A0A9N8DXD6"/>
<evidence type="ECO:0000256" key="1">
    <source>
        <dbReference type="SAM" id="MobiDB-lite"/>
    </source>
</evidence>
<name>A0A9N8DXD6_9STRA</name>
<sequence>MYKPPKEAPALSLGEPLLLLEPTPSCPKDREGMSTCTPLTKPPPASSQMSLPDSETSSSTETPRHSPVSPLQPLCLDDTPPNYINMSNHNFFEANQVPNNVFDWQMHCQHQFDHFGSMNVEGDDRNDMQYRYLYPNMMEFPADKPLFQQAPFVVIPQPLRPFEGQLSTAPQPQHPSPPVVQIGVPFLVNYDDTLTYGPQRLPTLMEVEDEDDESSECSQDQLEQDSDSSMSMDAWQAGDHVVIEPSPQDPTTEEDEEHVANGNGQSTCYTFVDCYPDHHWDVVNGNDVLNDAMYYHVLEVNHARASSNVMPVVFPSMPSPPPLPTVAPSFSGGSLVRPQPLRVVCPTTIAPVIRHEEEEEVDAYSSSAEPAGTADVKRCLEWYRSYLDEEGEAAFCGYQHEPMEGLSQAAEAILR</sequence>
<evidence type="ECO:0000313" key="2">
    <source>
        <dbReference type="EMBL" id="CAB9510692.1"/>
    </source>
</evidence>
<protein>
    <submittedName>
        <fullName evidence="2">Uncharacterized protein</fullName>
    </submittedName>
</protein>
<evidence type="ECO:0000313" key="3">
    <source>
        <dbReference type="Proteomes" id="UP001153069"/>
    </source>
</evidence>
<keyword evidence="3" id="KW-1185">Reference proteome</keyword>
<proteinExistence type="predicted"/>
<gene>
    <name evidence="2" type="ORF">SEMRO_448_G145090.1</name>
</gene>
<feature type="region of interest" description="Disordered" evidence="1">
    <location>
        <begin position="207"/>
        <end position="231"/>
    </location>
</feature>
<reference evidence="2" key="1">
    <citation type="submission" date="2020-06" db="EMBL/GenBank/DDBJ databases">
        <authorList>
            <consortium name="Plant Systems Biology data submission"/>
        </authorList>
    </citation>
    <scope>NUCLEOTIDE SEQUENCE</scope>
    <source>
        <strain evidence="2">D6</strain>
    </source>
</reference>
<dbReference type="EMBL" id="CAICTM010000447">
    <property type="protein sequence ID" value="CAB9510692.1"/>
    <property type="molecule type" value="Genomic_DNA"/>
</dbReference>
<feature type="region of interest" description="Disordered" evidence="1">
    <location>
        <begin position="1"/>
        <end position="74"/>
    </location>
</feature>